<dbReference type="EMBL" id="BAAARI010000017">
    <property type="protein sequence ID" value="GAA2586077.1"/>
    <property type="molecule type" value="Genomic_DNA"/>
</dbReference>
<dbReference type="Pfam" id="PF13783">
    <property type="entry name" value="DUF4177"/>
    <property type="match status" value="1"/>
</dbReference>
<evidence type="ECO:0000313" key="3">
    <source>
        <dbReference type="EMBL" id="GAA2586077.1"/>
    </source>
</evidence>
<evidence type="ECO:0000259" key="2">
    <source>
        <dbReference type="Pfam" id="PF10708"/>
    </source>
</evidence>
<name>A0ABN3PHG8_9MICO</name>
<reference evidence="3 4" key="1">
    <citation type="journal article" date="2019" name="Int. J. Syst. Evol. Microbiol.">
        <title>The Global Catalogue of Microorganisms (GCM) 10K type strain sequencing project: providing services to taxonomists for standard genome sequencing and annotation.</title>
        <authorList>
            <consortium name="The Broad Institute Genomics Platform"/>
            <consortium name="The Broad Institute Genome Sequencing Center for Infectious Disease"/>
            <person name="Wu L."/>
            <person name="Ma J."/>
        </authorList>
    </citation>
    <scope>NUCLEOTIDE SEQUENCE [LARGE SCALE GENOMIC DNA]</scope>
    <source>
        <strain evidence="3 4">JCM 16365</strain>
    </source>
</reference>
<gene>
    <name evidence="3" type="ORF">GCM10009862_26390</name>
</gene>
<feature type="domain" description="DUF2510" evidence="2">
    <location>
        <begin position="12"/>
        <end position="42"/>
    </location>
</feature>
<comment type="caution">
    <text evidence="3">The sequence shown here is derived from an EMBL/GenBank/DDBJ whole genome shotgun (WGS) entry which is preliminary data.</text>
</comment>
<evidence type="ECO:0000256" key="1">
    <source>
        <dbReference type="SAM" id="MobiDB-lite"/>
    </source>
</evidence>
<sequence>MTTEESMADTQAGWYDDGTGTKRWWDGSAWTDTVQPPPPPAPGVAGMIDRIQADAVSGGQPRPAPTGMNYVVLQVILKEKLWGTGSGNLTELEKAINKQAALGYRLHTITTASSGSKGIGGGDRIQATMVFERLT</sequence>
<organism evidence="3 4">
    <name type="scientific">Microbacterium binotii</name>
    <dbReference type="NCBI Taxonomy" id="462710"/>
    <lineage>
        <taxon>Bacteria</taxon>
        <taxon>Bacillati</taxon>
        <taxon>Actinomycetota</taxon>
        <taxon>Actinomycetes</taxon>
        <taxon>Micrococcales</taxon>
        <taxon>Microbacteriaceae</taxon>
        <taxon>Microbacterium</taxon>
    </lineage>
</organism>
<dbReference type="InterPro" id="IPR025234">
    <property type="entry name" value="YjzH-like"/>
</dbReference>
<dbReference type="Pfam" id="PF10708">
    <property type="entry name" value="DUF2510"/>
    <property type="match status" value="1"/>
</dbReference>
<feature type="region of interest" description="Disordered" evidence="1">
    <location>
        <begin position="1"/>
        <end position="21"/>
    </location>
</feature>
<protein>
    <recommendedName>
        <fullName evidence="2">DUF2510 domain-containing protein</fullName>
    </recommendedName>
</protein>
<accession>A0ABN3PHG8</accession>
<keyword evidence="4" id="KW-1185">Reference proteome</keyword>
<evidence type="ECO:0000313" key="4">
    <source>
        <dbReference type="Proteomes" id="UP001500274"/>
    </source>
</evidence>
<dbReference type="InterPro" id="IPR018929">
    <property type="entry name" value="DUF2510"/>
</dbReference>
<proteinExistence type="predicted"/>
<dbReference type="Proteomes" id="UP001500274">
    <property type="component" value="Unassembled WGS sequence"/>
</dbReference>